<dbReference type="EMBL" id="JBHUDH010000090">
    <property type="protein sequence ID" value="MFD1526351.1"/>
    <property type="molecule type" value="Genomic_DNA"/>
</dbReference>
<dbReference type="AlphaFoldDB" id="A0ABD6B735"/>
<comment type="caution">
    <text evidence="1">The sequence shown here is derived from an EMBL/GenBank/DDBJ whole genome shotgun (WGS) entry which is preliminary data.</text>
</comment>
<sequence length="448" mass="48007">MTERVLIMGAAGRDFHDFNTAYRGRDDARVVAFTAAPGQNLGETAEGGHERYPPELAGEGYPEGIPISPESELEALVREEDVDTVVFSYSDVSHETVMHAGSRAIAAGADFEIRGPETAMIEASVPVIAVDAVRTGCGKSQVSRALADELQSRGVETAVVREPMPYGDLVEGRVRRFETMADLDEAGVTIEEREEYEQHIERGHVVYAGVDYADVIGRAADEADVLLWDGGNNELPFVEPDLHVVLCDPLRAGAETRYHPGEANLRMADYALVNKENSAEQEDIEQVVENVESVNPDAEILHADSVVSVENAEAVDGAEVLVVEDGPTLTHGDASTGAGTVAAEQFGAAARIDPEPHAVGSVADTLAAYPHLDRVLPAMGYSEAQIADLEATIENADPELVLAGTPHDLGRVVDVDVPVVRVRYRVEPKGWEFAGLLDDHADALGLST</sequence>
<proteinExistence type="predicted"/>
<dbReference type="SUPFAM" id="SSF52540">
    <property type="entry name" value="P-loop containing nucleoside triphosphate hydrolases"/>
    <property type="match status" value="1"/>
</dbReference>
<dbReference type="InterPro" id="IPR027417">
    <property type="entry name" value="P-loop_NTPase"/>
</dbReference>
<name>A0ABD6B735_9EURY</name>
<dbReference type="PANTHER" id="PTHR42869:SF1">
    <property type="entry name" value="SLL0572 PROTEIN"/>
    <property type="match status" value="1"/>
</dbReference>
<evidence type="ECO:0000313" key="2">
    <source>
        <dbReference type="Proteomes" id="UP001597111"/>
    </source>
</evidence>
<dbReference type="PANTHER" id="PTHR42869">
    <property type="entry name" value="SLL0572 PROTEIN"/>
    <property type="match status" value="1"/>
</dbReference>
<keyword evidence="2" id="KW-1185">Reference proteome</keyword>
<dbReference type="Proteomes" id="UP001597111">
    <property type="component" value="Unassembled WGS sequence"/>
</dbReference>
<evidence type="ECO:0000313" key="1">
    <source>
        <dbReference type="EMBL" id="MFD1526351.1"/>
    </source>
</evidence>
<reference evidence="1 2" key="1">
    <citation type="journal article" date="2019" name="Int. J. Syst. Evol. Microbiol.">
        <title>The Global Catalogue of Microorganisms (GCM) 10K type strain sequencing project: providing services to taxonomists for standard genome sequencing and annotation.</title>
        <authorList>
            <consortium name="The Broad Institute Genomics Platform"/>
            <consortium name="The Broad Institute Genome Sequencing Center for Infectious Disease"/>
            <person name="Wu L."/>
            <person name="Ma J."/>
        </authorList>
    </citation>
    <scope>NUCLEOTIDE SEQUENCE [LARGE SCALE GENOMIC DNA]</scope>
    <source>
        <strain evidence="1 2">CGMCC 1.12285</strain>
    </source>
</reference>
<gene>
    <name evidence="1" type="ORF">ACFR9S_08555</name>
</gene>
<organism evidence="1 2">
    <name type="scientific">Halolamina salina</name>
    <dbReference type="NCBI Taxonomy" id="1220023"/>
    <lineage>
        <taxon>Archaea</taxon>
        <taxon>Methanobacteriati</taxon>
        <taxon>Methanobacteriota</taxon>
        <taxon>Stenosarchaea group</taxon>
        <taxon>Halobacteria</taxon>
        <taxon>Halobacteriales</taxon>
        <taxon>Haloferacaceae</taxon>
    </lineage>
</organism>
<dbReference type="RefSeq" id="WP_379818425.1">
    <property type="nucleotide sequence ID" value="NZ_JBHUDH010000090.1"/>
</dbReference>
<protein>
    <submittedName>
        <fullName evidence="1">GTPase</fullName>
    </submittedName>
</protein>
<accession>A0ABD6B735</accession>
<dbReference type="InterPro" id="IPR053199">
    <property type="entry name" value="cDPG_synthetase-like"/>
</dbReference>